<dbReference type="RefSeq" id="WP_035621073.1">
    <property type="nucleotide sequence ID" value="NZ_CCAE010000009.1"/>
</dbReference>
<protein>
    <submittedName>
        <fullName evidence="2">Extracytoplasmic binding receptor</fullName>
    </submittedName>
</protein>
<accession>A0A1L1PM68</accession>
<dbReference type="Proteomes" id="UP000028878">
    <property type="component" value="Unassembled WGS sequence"/>
</dbReference>
<gene>
    <name evidence="2" type="ORF">BN948_01565</name>
</gene>
<dbReference type="SUPFAM" id="SSF53850">
    <property type="entry name" value="Periplasmic binding protein-like II"/>
    <property type="match status" value="1"/>
</dbReference>
<dbReference type="PIRSF" id="PIRSF017082">
    <property type="entry name" value="YflP"/>
    <property type="match status" value="1"/>
</dbReference>
<dbReference type="PANTHER" id="PTHR42928:SF5">
    <property type="entry name" value="BLR1237 PROTEIN"/>
    <property type="match status" value="1"/>
</dbReference>
<proteinExistence type="inferred from homology"/>
<sequence>MSSDSHGLTRRHLVGAAGAALGLSALPLAARAQAWQPTQPITILVGFAPGGSADQIARQLSYAAKDIIPVPVVVNNRVGAAGAIAAQATADAKPDGYTVFVGGGSETTSVGHFRPLNYDSRSSFTPVIKVSRAPSILAVRADSPFADMKALIAEAKKGAEKVSYGSTGEGGIFHATGIVFEKTAGLKLLHVPYRGAADSMTALLAGQVDSAFGAYEEMKPMIDAGRVRPLALFSRARLPALPNVPTMTELGVPVALDNMKGLMAPANLPEPIKRYLHDAFHKAMQTPGWKDYVAKSGLTQDYADGAAFQAEIVSAVDLIGKAIGK</sequence>
<comment type="similarity">
    <text evidence="1">Belongs to the UPF0065 (bug) family.</text>
</comment>
<evidence type="ECO:0000256" key="1">
    <source>
        <dbReference type="ARBA" id="ARBA00006987"/>
    </source>
</evidence>
<name>A0A1L1PM68_HYDIT</name>
<evidence type="ECO:0000313" key="3">
    <source>
        <dbReference type="Proteomes" id="UP000028878"/>
    </source>
</evidence>
<dbReference type="PANTHER" id="PTHR42928">
    <property type="entry name" value="TRICARBOXYLATE-BINDING PROTEIN"/>
    <property type="match status" value="1"/>
</dbReference>
<dbReference type="CDD" id="cd07012">
    <property type="entry name" value="PBP2_Bug_TTT"/>
    <property type="match status" value="1"/>
</dbReference>
<dbReference type="InterPro" id="IPR005064">
    <property type="entry name" value="BUG"/>
</dbReference>
<dbReference type="Pfam" id="PF03401">
    <property type="entry name" value="TctC"/>
    <property type="match status" value="1"/>
</dbReference>
<dbReference type="InterPro" id="IPR006311">
    <property type="entry name" value="TAT_signal"/>
</dbReference>
<evidence type="ECO:0000313" key="2">
    <source>
        <dbReference type="EMBL" id="CDN87146.1"/>
    </source>
</evidence>
<dbReference type="Gene3D" id="3.40.190.150">
    <property type="entry name" value="Bordetella uptake gene, domain 1"/>
    <property type="match status" value="1"/>
</dbReference>
<dbReference type="InterPro" id="IPR042100">
    <property type="entry name" value="Bug_dom1"/>
</dbReference>
<dbReference type="PROSITE" id="PS51318">
    <property type="entry name" value="TAT"/>
    <property type="match status" value="1"/>
</dbReference>
<organism evidence="2 3">
    <name type="scientific">Hydrogenophaga intermedia</name>
    <dbReference type="NCBI Taxonomy" id="65786"/>
    <lineage>
        <taxon>Bacteria</taxon>
        <taxon>Pseudomonadati</taxon>
        <taxon>Pseudomonadota</taxon>
        <taxon>Betaproteobacteria</taxon>
        <taxon>Burkholderiales</taxon>
        <taxon>Comamonadaceae</taxon>
        <taxon>Hydrogenophaga</taxon>
    </lineage>
</organism>
<dbReference type="AlphaFoldDB" id="A0A1L1PM68"/>
<reference evidence="3" key="1">
    <citation type="submission" date="2014-11" db="EMBL/GenBank/DDBJ databases">
        <title>Draft genome sequence of Hydrogenophaga intermedia S1.</title>
        <authorList>
            <person name="Gan H.M."/>
            <person name="Chew T.H."/>
            <person name="Stolz A."/>
        </authorList>
    </citation>
    <scope>NUCLEOTIDE SEQUENCE [LARGE SCALE GENOMIC DNA]</scope>
    <source>
        <strain evidence="3">S1</strain>
    </source>
</reference>
<keyword evidence="3" id="KW-1185">Reference proteome</keyword>
<dbReference type="EMBL" id="CCAE010000009">
    <property type="protein sequence ID" value="CDN87146.1"/>
    <property type="molecule type" value="Genomic_DNA"/>
</dbReference>
<dbReference type="Gene3D" id="3.40.190.10">
    <property type="entry name" value="Periplasmic binding protein-like II"/>
    <property type="match status" value="1"/>
</dbReference>
<keyword evidence="2" id="KW-0675">Receptor</keyword>